<evidence type="ECO:0000256" key="1">
    <source>
        <dbReference type="SAM" id="Phobius"/>
    </source>
</evidence>
<comment type="caution">
    <text evidence="2">The sequence shown here is derived from an EMBL/GenBank/DDBJ whole genome shotgun (WGS) entry which is preliminary data.</text>
</comment>
<feature type="transmembrane region" description="Helical" evidence="1">
    <location>
        <begin position="29"/>
        <end position="50"/>
    </location>
</feature>
<keyword evidence="1" id="KW-1133">Transmembrane helix</keyword>
<evidence type="ECO:0008006" key="4">
    <source>
        <dbReference type="Google" id="ProtNLM"/>
    </source>
</evidence>
<reference evidence="2 3" key="1">
    <citation type="submission" date="2016-08" db="EMBL/GenBank/DDBJ databases">
        <title>Draft genome sequence of Candidatus Piscirickettsia litoralis, from seawater.</title>
        <authorList>
            <person name="Wan X."/>
            <person name="Lee A.J."/>
            <person name="Hou S."/>
            <person name="Donachie S.P."/>
        </authorList>
    </citation>
    <scope>NUCLEOTIDE SEQUENCE [LARGE SCALE GENOMIC DNA]</scope>
    <source>
        <strain evidence="2 3">Y2</strain>
    </source>
</reference>
<gene>
    <name evidence="2" type="ORF">BGC07_00575</name>
</gene>
<name>A0ABX3A264_9GAMM</name>
<keyword evidence="3" id="KW-1185">Reference proteome</keyword>
<feature type="transmembrane region" description="Helical" evidence="1">
    <location>
        <begin position="122"/>
        <end position="144"/>
    </location>
</feature>
<proteinExistence type="predicted"/>
<evidence type="ECO:0000313" key="2">
    <source>
        <dbReference type="EMBL" id="ODN41751.1"/>
    </source>
</evidence>
<dbReference type="InterPro" id="IPR036259">
    <property type="entry name" value="MFS_trans_sf"/>
</dbReference>
<dbReference type="Proteomes" id="UP000094329">
    <property type="component" value="Unassembled WGS sequence"/>
</dbReference>
<dbReference type="Gene3D" id="1.20.1720.10">
    <property type="entry name" value="Multidrug resistance protein D"/>
    <property type="match status" value="1"/>
</dbReference>
<evidence type="ECO:0000313" key="3">
    <source>
        <dbReference type="Proteomes" id="UP000094329"/>
    </source>
</evidence>
<dbReference type="EMBL" id="MDTU01000001">
    <property type="protein sequence ID" value="ODN41751.1"/>
    <property type="molecule type" value="Genomic_DNA"/>
</dbReference>
<keyword evidence="1" id="KW-0472">Membrane</keyword>
<feature type="transmembrane region" description="Helical" evidence="1">
    <location>
        <begin position="88"/>
        <end position="110"/>
    </location>
</feature>
<organism evidence="2 3">
    <name type="scientific">Piscirickettsia litoralis</name>
    <dbReference type="NCBI Taxonomy" id="1891921"/>
    <lineage>
        <taxon>Bacteria</taxon>
        <taxon>Pseudomonadati</taxon>
        <taxon>Pseudomonadota</taxon>
        <taxon>Gammaproteobacteria</taxon>
        <taxon>Thiotrichales</taxon>
        <taxon>Piscirickettsiaceae</taxon>
        <taxon>Piscirickettsia</taxon>
    </lineage>
</organism>
<keyword evidence="1" id="KW-0812">Transmembrane</keyword>
<feature type="transmembrane region" description="Helical" evidence="1">
    <location>
        <begin position="150"/>
        <end position="172"/>
    </location>
</feature>
<protein>
    <recommendedName>
        <fullName evidence="4">Major facilitator superfamily (MFS) profile domain-containing protein</fullName>
    </recommendedName>
</protein>
<sequence length="185" mass="20100">MAIISLTTASIFLFNTVGPFLIQNKMGYSAISFGYMALIVGAAYATGALGSRFFDKSHPAQIIFFNISMLLIGSITMTLWSWLAPLNLLSLIIPSCFLAFVCGMIYPALITLMFRPFPEHTGLVSSCYGLSSYLLSGLIVWIVGELAIQSVFGFAIVCLLLSLLVLALGLFLTSSQDVKQFQVQT</sequence>
<dbReference type="SUPFAM" id="SSF103473">
    <property type="entry name" value="MFS general substrate transporter"/>
    <property type="match status" value="1"/>
</dbReference>
<feature type="transmembrane region" description="Helical" evidence="1">
    <location>
        <begin position="62"/>
        <end position="82"/>
    </location>
</feature>
<accession>A0ABX3A264</accession>